<dbReference type="InterPro" id="IPR043926">
    <property type="entry name" value="ABCG_dom"/>
</dbReference>
<keyword evidence="7 8" id="KW-0472">Membrane</keyword>
<dbReference type="GO" id="GO:0016887">
    <property type="term" value="F:ATP hydrolysis activity"/>
    <property type="evidence" value="ECO:0007669"/>
    <property type="project" value="InterPro"/>
</dbReference>
<dbReference type="SUPFAM" id="SSF52540">
    <property type="entry name" value="P-loop containing nucleoside triphosphate hydrolases"/>
    <property type="match status" value="1"/>
</dbReference>
<dbReference type="PANTHER" id="PTHR48041:SF51">
    <property type="entry name" value="ABC TRANSPORTER G FAMILY MEMBER 23"/>
    <property type="match status" value="1"/>
</dbReference>
<feature type="transmembrane region" description="Helical" evidence="8">
    <location>
        <begin position="379"/>
        <end position="400"/>
    </location>
</feature>
<reference evidence="12" key="2">
    <citation type="journal article" date="2017" name="Plant J.">
        <title>Araport11: a complete reannotation of the Arabidopsis thaliana reference genome.</title>
        <authorList>
            <person name="Cheng C.Y."/>
            <person name="Krishnakumar V."/>
            <person name="Chan A.P."/>
            <person name="Thibaud-Nissen F."/>
            <person name="Schobel S."/>
            <person name="Town C.D."/>
        </authorList>
    </citation>
    <scope>GENOME REANNOTATION</scope>
    <source>
        <strain evidence="12">cv. Columbia</strain>
    </source>
</reference>
<dbReference type="GeneID" id="832061"/>
<dbReference type="GO" id="GO:0005524">
    <property type="term" value="F:ATP binding"/>
    <property type="evidence" value="ECO:0007669"/>
    <property type="project" value="UniProtKB-KW"/>
</dbReference>
<evidence type="ECO:0000256" key="1">
    <source>
        <dbReference type="ARBA" id="ARBA00004141"/>
    </source>
</evidence>
<keyword evidence="3 8" id="KW-0812">Transmembrane</keyword>
<dbReference type="AlphaFoldDB" id="A0A1P8BFZ4"/>
<reference evidence="11 12" key="1">
    <citation type="journal article" date="2000" name="Nature">
        <title>Sequence and analysis of chromosome 5 of the plant Arabidopsis thaliana.</title>
        <authorList>
            <consortium name="Kazusa DNA Research Institute"/>
            <consortium name="Cold Spring Harbor and Washington University in St Louis Sequencing Consortium"/>
            <consortium name="European Union Arabidopsis Genome Sequencing Consortium"/>
            <person name="Tabata S."/>
            <person name="Kaneko T."/>
            <person name="Nakamura Y."/>
            <person name="Kotani H."/>
            <person name="Kato T."/>
            <person name="Asamizu E."/>
            <person name="Miyajima N."/>
            <person name="Sasamoto S."/>
            <person name="Kimura T."/>
            <person name="Hosouchi T."/>
            <person name="Kawashima K."/>
            <person name="Kohara M."/>
            <person name="Matsumoto M."/>
            <person name="Matsuno A."/>
            <person name="Muraki A."/>
            <person name="Nakayama S."/>
            <person name="Nakazaki N."/>
            <person name="Naruo K."/>
            <person name="Okumura S."/>
            <person name="Shinpo S."/>
            <person name="Takeuchi C."/>
            <person name="Wada T."/>
            <person name="Watanabe A."/>
            <person name="Yamada M."/>
            <person name="Yasuda M."/>
            <person name="Sato S."/>
            <person name="de la Bastide M."/>
            <person name="Huang E."/>
            <person name="Spiegel L."/>
            <person name="Gnoj L."/>
            <person name="O'Shaughnessy A."/>
            <person name="Preston R."/>
            <person name="Habermann K."/>
            <person name="Murray J."/>
            <person name="Johnson D."/>
            <person name="Rohlfing T."/>
            <person name="Nelson J."/>
            <person name="Stoneking T."/>
            <person name="Pepin K."/>
            <person name="Spieth J."/>
            <person name="Sekhon M."/>
            <person name="Armstrong J."/>
            <person name="Becker M."/>
            <person name="Belter E."/>
            <person name="Cordum H."/>
            <person name="Cordes M."/>
            <person name="Courtney L."/>
            <person name="Courtney W."/>
            <person name="Dante M."/>
            <person name="Du H."/>
            <person name="Edwards J."/>
            <person name="Fryman J."/>
            <person name="Haakensen B."/>
            <person name="Lamar E."/>
            <person name="Latreille P."/>
            <person name="Leonard S."/>
            <person name="Meyer R."/>
            <person name="Mulvaney E."/>
            <person name="Ozersky P."/>
            <person name="Riley A."/>
            <person name="Strowmatt C."/>
            <person name="Wagner-McPherson C."/>
            <person name="Wollam A."/>
            <person name="Yoakum M."/>
            <person name="Bell M."/>
            <person name="Dedhia N."/>
            <person name="Parnell L."/>
            <person name="Shah R."/>
            <person name="Rodriguez M."/>
            <person name="See L.H."/>
            <person name="Vil D."/>
            <person name="Baker J."/>
            <person name="Kirchoff K."/>
            <person name="Toth K."/>
            <person name="King L."/>
            <person name="Bahret A."/>
            <person name="Miller B."/>
            <person name="Marra M."/>
            <person name="Martienssen R."/>
            <person name="McCombie W.R."/>
            <person name="Wilson R.K."/>
            <person name="Murphy G."/>
            <person name="Bancroft I."/>
            <person name="Volckaert G."/>
            <person name="Wambutt R."/>
            <person name="Dusterhoft A."/>
            <person name="Stiekema W."/>
            <person name="Pohl T."/>
            <person name="Entian K.D."/>
            <person name="Terryn N."/>
            <person name="Hartley N."/>
            <person name="Bent E."/>
            <person name="Johnson S."/>
            <person name="Langham S.A."/>
            <person name="McCullagh B."/>
            <person name="Robben J."/>
            <person name="Grymonprez B."/>
            <person name="Zimmermann W."/>
            <person name="Ramsperger U."/>
            <person name="Wedler H."/>
            <person name="Balke K."/>
            <person name="Wedler E."/>
            <person name="Peters S."/>
            <person name="van Staveren M."/>
            <person name="Dirkse W."/>
            <person name="Mooijman P."/>
            <person name="Lankhorst R.K."/>
            <person name="Weitzenegger T."/>
            <person name="Bothe G."/>
            <person name="Rose M."/>
            <person name="Hauf J."/>
            <person name="Berneiser S."/>
            <person name="Hempel S."/>
            <person name="Feldpausch M."/>
            <person name="Lamberth S."/>
            <person name="Villarroel R."/>
            <person name="Gielen J."/>
            <person name="Ardiles W."/>
            <person name="Bents O."/>
            <person name="Lemcke K."/>
            <person name="Kolesov G."/>
            <person name="Mayer K."/>
            <person name="Rudd S."/>
            <person name="Schoof H."/>
            <person name="Schueller C."/>
            <person name="Zaccaria P."/>
            <person name="Mewes H.W."/>
            <person name="Bevan M."/>
            <person name="Fransz P."/>
        </authorList>
    </citation>
    <scope>NUCLEOTIDE SEQUENCE [LARGE SCALE GENOMIC DNA]</scope>
    <source>
        <strain evidence="12">cv. Columbia</strain>
    </source>
</reference>
<evidence type="ECO:0000259" key="9">
    <source>
        <dbReference type="PROSITE" id="PS50893"/>
    </source>
</evidence>
<evidence type="ECO:0000313" key="10">
    <source>
        <dbReference type="Araport" id="AT5G19410"/>
    </source>
</evidence>
<keyword evidence="4" id="KW-0547">Nucleotide-binding</keyword>
<evidence type="ECO:0000313" key="11">
    <source>
        <dbReference type="EMBL" id="ANM70520.1"/>
    </source>
</evidence>
<feature type="transmembrane region" description="Helical" evidence="8">
    <location>
        <begin position="486"/>
        <end position="510"/>
    </location>
</feature>
<dbReference type="Pfam" id="PF01061">
    <property type="entry name" value="ABC2_membrane"/>
    <property type="match status" value="1"/>
</dbReference>
<dbReference type="ExpressionAtlas" id="A0A1P8BFZ4">
    <property type="expression patterns" value="baseline and differential"/>
</dbReference>
<dbReference type="RefSeq" id="NP_197442.2">
    <property type="nucleotide sequence ID" value="NM_121946.2"/>
</dbReference>
<evidence type="ECO:0000256" key="5">
    <source>
        <dbReference type="ARBA" id="ARBA00022840"/>
    </source>
</evidence>
<dbReference type="FunFam" id="3.40.50.300:FF:001409">
    <property type="entry name" value="ABC transporter G family member 23"/>
    <property type="match status" value="1"/>
</dbReference>
<dbReference type="GO" id="GO:0016020">
    <property type="term" value="C:membrane"/>
    <property type="evidence" value="ECO:0007669"/>
    <property type="project" value="UniProtKB-SubCell"/>
</dbReference>
<evidence type="ECO:0000313" key="12">
    <source>
        <dbReference type="Proteomes" id="UP000006548"/>
    </source>
</evidence>
<evidence type="ECO:0000256" key="6">
    <source>
        <dbReference type="ARBA" id="ARBA00022989"/>
    </source>
</evidence>
<dbReference type="Araport" id="AT5G19410"/>
<evidence type="ECO:0000313" key="13">
    <source>
        <dbReference type="TAIR" id="AT5G19410"/>
    </source>
</evidence>
<dbReference type="Pfam" id="PF19055">
    <property type="entry name" value="ABC2_membrane_7"/>
    <property type="match status" value="1"/>
</dbReference>
<dbReference type="TAIR" id="AT5G19410">
    <property type="gene designation" value="ABCG23"/>
</dbReference>
<protein>
    <submittedName>
        <fullName evidence="11">ABC-2 type transporter family protein</fullName>
    </submittedName>
</protein>
<proteinExistence type="evidence at protein level"/>
<dbReference type="PROSITE" id="PS00211">
    <property type="entry name" value="ABC_TRANSPORTER_1"/>
    <property type="match status" value="1"/>
</dbReference>
<keyword evidence="5" id="KW-0067">ATP-binding</keyword>
<organism evidence="11 12">
    <name type="scientific">Arabidopsis thaliana</name>
    <name type="common">Mouse-ear cress</name>
    <dbReference type="NCBI Taxonomy" id="3702"/>
    <lineage>
        <taxon>Eukaryota</taxon>
        <taxon>Viridiplantae</taxon>
        <taxon>Streptophyta</taxon>
        <taxon>Embryophyta</taxon>
        <taxon>Tracheophyta</taxon>
        <taxon>Spermatophyta</taxon>
        <taxon>Magnoliopsida</taxon>
        <taxon>eudicotyledons</taxon>
        <taxon>Gunneridae</taxon>
        <taxon>Pentapetalae</taxon>
        <taxon>rosids</taxon>
        <taxon>malvids</taxon>
        <taxon>Brassicales</taxon>
        <taxon>Brassicaceae</taxon>
        <taxon>Camelineae</taxon>
        <taxon>Arabidopsis</taxon>
    </lineage>
</organism>
<keyword evidence="2" id="KW-0813">Transport</keyword>
<dbReference type="InterPro" id="IPR003593">
    <property type="entry name" value="AAA+_ATPase"/>
</dbReference>
<dbReference type="SMR" id="A0A1P8BFZ4"/>
<dbReference type="PROSITE" id="PS50893">
    <property type="entry name" value="ABC_TRANSPORTER_2"/>
    <property type="match status" value="1"/>
</dbReference>
<evidence type="ECO:0000256" key="7">
    <source>
        <dbReference type="ARBA" id="ARBA00023136"/>
    </source>
</evidence>
<evidence type="ECO:0007829" key="14">
    <source>
        <dbReference type="PeptideAtlas" id="A0A1P8BFZ4"/>
    </source>
</evidence>
<accession>A0A1P8BFZ4</accession>
<dbReference type="Gene3D" id="3.40.50.300">
    <property type="entry name" value="P-loop containing nucleotide triphosphate hydrolases"/>
    <property type="match status" value="1"/>
</dbReference>
<feature type="transmembrane region" description="Helical" evidence="8">
    <location>
        <begin position="603"/>
        <end position="625"/>
    </location>
</feature>
<evidence type="ECO:0000256" key="8">
    <source>
        <dbReference type="SAM" id="Phobius"/>
    </source>
</evidence>
<keyword evidence="6 8" id="KW-1133">Transmembrane helix</keyword>
<sequence length="633" mass="71003">MKKNNNTHTMASCFHPSAMATSHREEDSIILFSASNSPDEFSSASSSFSSSPLPTPNRYSLTVTNLSYTINHTPILNSVSLAAESSKILAVVGPSGTGKSTLLKIISGRVNHKALDPSSAVLMNNRKITDYNQLRRLCGFVPQDDDLLPLLTVKETLMYSAKFSLRDSTAKEREERVESLLSDLGLVLVQDSFVGEGDEEDRGVSGGERKRVSIAVEMIRDPPILLLDEPTSGLDSRNSLQVVELLATMAKSKQRTVLFSIHQPSYRILDYISDYLILSRGSVIHLGSLEHLEDSIAKLGFQIPEQLNPIEFAMEIVESLRTFKPNSVAVVESSSMWPENNENDGIISKKEAFRVLDVTEISYLCSRFCKIIYRTKQLFLARTMQAVVAGLGLGSVYTRLKRDEEGVAERLGLFAFSLSFLLSSTVEALPIYLRERRVLMKESSRGSYRISSYMIANTIAFVPFLFVVSLLFSIPVYWIVGLNPSIQAFSFFVLCVWLIILMASSLVLFLSAVSPDFISGNSLICTVLGAFFLFSGYFIPKEKIPKPWMFMYYVSLYRYPLESMVVNEYWSMREECFSSGNMGCLMTGEDVLKERGLDKDTRWINVGIMLAFFVFYRILCWGILLRKASKSTH</sequence>
<keyword evidence="12" id="KW-1185">Reference proteome</keyword>
<feature type="transmembrane region" description="Helical" evidence="8">
    <location>
        <begin position="517"/>
        <end position="539"/>
    </location>
</feature>
<feature type="transmembrane region" description="Helical" evidence="8">
    <location>
        <begin position="454"/>
        <end position="480"/>
    </location>
</feature>
<name>A0A1P8BFZ4_ARATH</name>
<evidence type="ECO:0007829" key="15">
    <source>
        <dbReference type="ProteomicsDB" id="A0A1P8BFZ4"/>
    </source>
</evidence>
<dbReference type="InterPro" id="IPR050352">
    <property type="entry name" value="ABCG_transporters"/>
</dbReference>
<gene>
    <name evidence="11 13" type="primary">ABCG23</name>
    <name evidence="11" type="synonym">ATP-binding cassette G23</name>
    <name evidence="10 11" type="ordered locus">At5g19410</name>
    <name evidence="11" type="ORF">F7K24.160</name>
    <name evidence="11" type="ORF">F7K24_160</name>
</gene>
<dbReference type="ProteomicsDB" id="209874"/>
<dbReference type="InterPro" id="IPR013525">
    <property type="entry name" value="ABC2_TM"/>
</dbReference>
<dbReference type="GO" id="GO:0140359">
    <property type="term" value="F:ABC-type transporter activity"/>
    <property type="evidence" value="ECO:0007669"/>
    <property type="project" value="InterPro"/>
</dbReference>
<evidence type="ECO:0000256" key="3">
    <source>
        <dbReference type="ARBA" id="ARBA00022692"/>
    </source>
</evidence>
<evidence type="ECO:0000256" key="2">
    <source>
        <dbReference type="ARBA" id="ARBA00022448"/>
    </source>
</evidence>
<feature type="transmembrane region" description="Helical" evidence="8">
    <location>
        <begin position="412"/>
        <end position="433"/>
    </location>
</feature>
<keyword evidence="14 15" id="KW-1267">Proteomics identification</keyword>
<dbReference type="Proteomes" id="UP000006548">
    <property type="component" value="Chromosome 5"/>
</dbReference>
<dbReference type="InterPro" id="IPR003439">
    <property type="entry name" value="ABC_transporter-like_ATP-bd"/>
</dbReference>
<dbReference type="SMART" id="SM00382">
    <property type="entry name" value="AAA"/>
    <property type="match status" value="1"/>
</dbReference>
<dbReference type="EMBL" id="CP002688">
    <property type="protein sequence ID" value="ANM70520.1"/>
    <property type="molecule type" value="Genomic_DNA"/>
</dbReference>
<dbReference type="PANTHER" id="PTHR48041">
    <property type="entry name" value="ABC TRANSPORTER G FAMILY MEMBER 28"/>
    <property type="match status" value="1"/>
</dbReference>
<feature type="domain" description="ABC transporter" evidence="9">
    <location>
        <begin position="61"/>
        <end position="305"/>
    </location>
</feature>
<comment type="subcellular location">
    <subcellularLocation>
        <location evidence="1">Membrane</location>
        <topology evidence="1">Multi-pass membrane protein</topology>
    </subcellularLocation>
</comment>
<dbReference type="InterPro" id="IPR017871">
    <property type="entry name" value="ABC_transporter-like_CS"/>
</dbReference>
<dbReference type="Pfam" id="PF00005">
    <property type="entry name" value="ABC_tran"/>
    <property type="match status" value="1"/>
</dbReference>
<evidence type="ECO:0000256" key="4">
    <source>
        <dbReference type="ARBA" id="ARBA00022741"/>
    </source>
</evidence>
<dbReference type="InterPro" id="IPR027417">
    <property type="entry name" value="P-loop_NTPase"/>
</dbReference>